<comment type="catalytic activity">
    <reaction evidence="8 9">
        <text>(R)-4'-phosphopantetheine + ATP + H(+) = 3'-dephospho-CoA + diphosphate</text>
        <dbReference type="Rhea" id="RHEA:19801"/>
        <dbReference type="ChEBI" id="CHEBI:15378"/>
        <dbReference type="ChEBI" id="CHEBI:30616"/>
        <dbReference type="ChEBI" id="CHEBI:33019"/>
        <dbReference type="ChEBI" id="CHEBI:57328"/>
        <dbReference type="ChEBI" id="CHEBI:61723"/>
        <dbReference type="EC" id="2.7.7.3"/>
    </reaction>
</comment>
<organism evidence="11 12">
    <name type="scientific">Terriglobus roseus</name>
    <dbReference type="NCBI Taxonomy" id="392734"/>
    <lineage>
        <taxon>Bacteria</taxon>
        <taxon>Pseudomonadati</taxon>
        <taxon>Acidobacteriota</taxon>
        <taxon>Terriglobia</taxon>
        <taxon>Terriglobales</taxon>
        <taxon>Acidobacteriaceae</taxon>
        <taxon>Terriglobus</taxon>
    </lineage>
</organism>
<dbReference type="EC" id="2.7.7.3" evidence="9"/>
<comment type="subunit">
    <text evidence="9">Homohexamer.</text>
</comment>
<feature type="binding site" evidence="9">
    <location>
        <position position="81"/>
    </location>
    <ligand>
        <name>substrate</name>
    </ligand>
</feature>
<dbReference type="NCBIfam" id="TIGR01510">
    <property type="entry name" value="coaD_prev_kdtB"/>
    <property type="match status" value="1"/>
</dbReference>
<dbReference type="Pfam" id="PF01467">
    <property type="entry name" value="CTP_transf_like"/>
    <property type="match status" value="1"/>
</dbReference>
<feature type="binding site" evidence="9">
    <location>
        <position position="95"/>
    </location>
    <ligand>
        <name>substrate</name>
    </ligand>
</feature>
<feature type="domain" description="Cytidyltransferase-like" evidence="10">
    <location>
        <begin position="12"/>
        <end position="140"/>
    </location>
</feature>
<evidence type="ECO:0000256" key="3">
    <source>
        <dbReference type="ARBA" id="ARBA00022695"/>
    </source>
</evidence>
<feature type="binding site" evidence="9">
    <location>
        <begin position="131"/>
        <end position="137"/>
    </location>
    <ligand>
        <name>ATP</name>
        <dbReference type="ChEBI" id="CHEBI:30616"/>
    </ligand>
</feature>
<dbReference type="GO" id="GO:0005524">
    <property type="term" value="F:ATP binding"/>
    <property type="evidence" value="ECO:0007669"/>
    <property type="project" value="UniProtKB-KW"/>
</dbReference>
<keyword evidence="7 9" id="KW-0173">Coenzyme A biosynthesis</keyword>
<dbReference type="PRINTS" id="PR01020">
    <property type="entry name" value="LPSBIOSNTHSS"/>
</dbReference>
<dbReference type="Gene3D" id="3.40.50.620">
    <property type="entry name" value="HUPs"/>
    <property type="match status" value="1"/>
</dbReference>
<dbReference type="AlphaFoldDB" id="A0A1G7MH75"/>
<comment type="similarity">
    <text evidence="9">Belongs to the bacterial CoaD family.</text>
</comment>
<gene>
    <name evidence="9" type="primary">coaD</name>
    <name evidence="11" type="ORF">SAMN05444167_2803</name>
</gene>
<feature type="binding site" evidence="9">
    <location>
        <begin position="96"/>
        <end position="98"/>
    </location>
    <ligand>
        <name>ATP</name>
        <dbReference type="ChEBI" id="CHEBI:30616"/>
    </ligand>
</feature>
<evidence type="ECO:0000313" key="11">
    <source>
        <dbReference type="EMBL" id="SDF61081.1"/>
    </source>
</evidence>
<evidence type="ECO:0000256" key="2">
    <source>
        <dbReference type="ARBA" id="ARBA00022679"/>
    </source>
</evidence>
<feature type="binding site" evidence="9">
    <location>
        <begin position="16"/>
        <end position="17"/>
    </location>
    <ligand>
        <name>ATP</name>
        <dbReference type="ChEBI" id="CHEBI:30616"/>
    </ligand>
</feature>
<evidence type="ECO:0000313" key="12">
    <source>
        <dbReference type="Proteomes" id="UP000182427"/>
    </source>
</evidence>
<dbReference type="GO" id="GO:0005737">
    <property type="term" value="C:cytoplasm"/>
    <property type="evidence" value="ECO:0007669"/>
    <property type="project" value="UniProtKB-SubCell"/>
</dbReference>
<dbReference type="InterPro" id="IPR001980">
    <property type="entry name" value="PPAT"/>
</dbReference>
<keyword evidence="5 9" id="KW-0067">ATP-binding</keyword>
<evidence type="ECO:0000256" key="8">
    <source>
        <dbReference type="ARBA" id="ARBA00029346"/>
    </source>
</evidence>
<comment type="pathway">
    <text evidence="9">Cofactor biosynthesis; coenzyme A biosynthesis; CoA from (R)-pantothenate: step 4/5.</text>
</comment>
<dbReference type="CDD" id="cd02163">
    <property type="entry name" value="PPAT"/>
    <property type="match status" value="1"/>
</dbReference>
<name>A0A1G7MH75_9BACT</name>
<sequence>MLPFVMGIIRAIYPGTFDPPTNGHLDLISRGAKIFDELVVAVLRNTSKGVPLFTTEERAEMLQEVTAPLGNVTVETFDGLLVDFARMKQASAVLRGIRAISDYEYEFQMAMMNRKLDKSLETVFMMPAEKYTYVSSRLIKGVYQLNGDIRELVPPLVLQRLQEKRSAKTVPLGGEVPGEV</sequence>
<evidence type="ECO:0000256" key="4">
    <source>
        <dbReference type="ARBA" id="ARBA00022741"/>
    </source>
</evidence>
<evidence type="ECO:0000256" key="7">
    <source>
        <dbReference type="ARBA" id="ARBA00022993"/>
    </source>
</evidence>
<evidence type="ECO:0000256" key="5">
    <source>
        <dbReference type="ARBA" id="ARBA00022840"/>
    </source>
</evidence>
<dbReference type="UniPathway" id="UPA00241">
    <property type="reaction ID" value="UER00355"/>
</dbReference>
<feature type="binding site" evidence="9">
    <location>
        <position position="48"/>
    </location>
    <ligand>
        <name>substrate</name>
    </ligand>
</feature>
<keyword evidence="3 9" id="KW-0548">Nucleotidyltransferase</keyword>
<dbReference type="SUPFAM" id="SSF52374">
    <property type="entry name" value="Nucleotidylyl transferase"/>
    <property type="match status" value="1"/>
</dbReference>
<keyword evidence="12" id="KW-1185">Reference proteome</keyword>
<evidence type="ECO:0000256" key="9">
    <source>
        <dbReference type="HAMAP-Rule" id="MF_00151"/>
    </source>
</evidence>
<dbReference type="EMBL" id="LT629690">
    <property type="protein sequence ID" value="SDF61081.1"/>
    <property type="molecule type" value="Genomic_DNA"/>
</dbReference>
<dbReference type="NCBIfam" id="TIGR00125">
    <property type="entry name" value="cyt_tran_rel"/>
    <property type="match status" value="1"/>
</dbReference>
<evidence type="ECO:0000256" key="1">
    <source>
        <dbReference type="ARBA" id="ARBA00022490"/>
    </source>
</evidence>
<evidence type="ECO:0000256" key="6">
    <source>
        <dbReference type="ARBA" id="ARBA00022842"/>
    </source>
</evidence>
<dbReference type="GO" id="GO:0015937">
    <property type="term" value="P:coenzyme A biosynthetic process"/>
    <property type="evidence" value="ECO:0007669"/>
    <property type="project" value="UniProtKB-UniRule"/>
</dbReference>
<accession>A0A1G7MH75</accession>
<dbReference type="PANTHER" id="PTHR21342">
    <property type="entry name" value="PHOSPHOPANTETHEINE ADENYLYLTRANSFERASE"/>
    <property type="match status" value="1"/>
</dbReference>
<feature type="binding site" evidence="9">
    <location>
        <position position="24"/>
    </location>
    <ligand>
        <name>ATP</name>
        <dbReference type="ChEBI" id="CHEBI:30616"/>
    </ligand>
</feature>
<comment type="function">
    <text evidence="9">Reversibly transfers an adenylyl group from ATP to 4'-phosphopantetheine, yielding dephospho-CoA (dPCoA) and pyrophosphate.</text>
</comment>
<dbReference type="GO" id="GO:0004595">
    <property type="term" value="F:pantetheine-phosphate adenylyltransferase activity"/>
    <property type="evidence" value="ECO:0007669"/>
    <property type="project" value="UniProtKB-UniRule"/>
</dbReference>
<keyword evidence="6 9" id="KW-0460">Magnesium</keyword>
<dbReference type="HAMAP" id="MF_00151">
    <property type="entry name" value="PPAT_bact"/>
    <property type="match status" value="1"/>
</dbReference>
<protein>
    <recommendedName>
        <fullName evidence="9">Phosphopantetheine adenylyltransferase</fullName>
        <ecNumber evidence="9">2.7.7.3</ecNumber>
    </recommendedName>
    <alternativeName>
        <fullName evidence="9">Dephospho-CoA pyrophosphorylase</fullName>
    </alternativeName>
    <alternativeName>
        <fullName evidence="9">Pantetheine-phosphate adenylyltransferase</fullName>
        <shortName evidence="9">PPAT</shortName>
    </alternativeName>
</protein>
<dbReference type="Proteomes" id="UP000182427">
    <property type="component" value="Chromosome I"/>
</dbReference>
<dbReference type="PANTHER" id="PTHR21342:SF1">
    <property type="entry name" value="PHOSPHOPANTETHEINE ADENYLYLTRANSFERASE"/>
    <property type="match status" value="1"/>
</dbReference>
<keyword evidence="4 9" id="KW-0547">Nucleotide-binding</keyword>
<comment type="subcellular location">
    <subcellularLocation>
        <location evidence="9">Cytoplasm</location>
    </subcellularLocation>
</comment>
<dbReference type="InterPro" id="IPR014729">
    <property type="entry name" value="Rossmann-like_a/b/a_fold"/>
</dbReference>
<proteinExistence type="inferred from homology"/>
<dbReference type="InterPro" id="IPR004821">
    <property type="entry name" value="Cyt_trans-like"/>
</dbReference>
<feature type="binding site" evidence="9">
    <location>
        <position position="16"/>
    </location>
    <ligand>
        <name>substrate</name>
    </ligand>
</feature>
<keyword evidence="2 9" id="KW-0808">Transferase</keyword>
<evidence type="ECO:0000259" key="10">
    <source>
        <dbReference type="Pfam" id="PF01467"/>
    </source>
</evidence>
<feature type="site" description="Transition state stabilizer" evidence="9">
    <location>
        <position position="24"/>
    </location>
</feature>
<reference evidence="12" key="1">
    <citation type="submission" date="2016-10" db="EMBL/GenBank/DDBJ databases">
        <authorList>
            <person name="Varghese N."/>
            <person name="Submissions S."/>
        </authorList>
    </citation>
    <scope>NUCLEOTIDE SEQUENCE [LARGE SCALE GENOMIC DNA]</scope>
    <source>
        <strain evidence="12">GAS232</strain>
    </source>
</reference>
<keyword evidence="1 9" id="KW-0963">Cytoplasm</keyword>
<feature type="binding site" evidence="9">
    <location>
        <position position="106"/>
    </location>
    <ligand>
        <name>ATP</name>
        <dbReference type="ChEBI" id="CHEBI:30616"/>
    </ligand>
</feature>
<comment type="cofactor">
    <cofactor evidence="9">
        <name>Mg(2+)</name>
        <dbReference type="ChEBI" id="CHEBI:18420"/>
    </cofactor>
</comment>